<gene>
    <name evidence="2" type="ORF">B0A48_11735</name>
</gene>
<dbReference type="OrthoDB" id="5272396at2759"/>
<dbReference type="EMBL" id="NAJO01000028">
    <property type="protein sequence ID" value="OQO02183.1"/>
    <property type="molecule type" value="Genomic_DNA"/>
</dbReference>
<dbReference type="Proteomes" id="UP000192596">
    <property type="component" value="Unassembled WGS sequence"/>
</dbReference>
<organism evidence="2 3">
    <name type="scientific">Cryoendolithus antarcticus</name>
    <dbReference type="NCBI Taxonomy" id="1507870"/>
    <lineage>
        <taxon>Eukaryota</taxon>
        <taxon>Fungi</taxon>
        <taxon>Dikarya</taxon>
        <taxon>Ascomycota</taxon>
        <taxon>Pezizomycotina</taxon>
        <taxon>Dothideomycetes</taxon>
        <taxon>Dothideomycetidae</taxon>
        <taxon>Cladosporiales</taxon>
        <taxon>Cladosporiaceae</taxon>
        <taxon>Cryoendolithus</taxon>
    </lineage>
</organism>
<dbReference type="InParanoid" id="A0A1V8SSQ5"/>
<dbReference type="InterPro" id="IPR038883">
    <property type="entry name" value="AN11006-like"/>
</dbReference>
<evidence type="ECO:0000313" key="3">
    <source>
        <dbReference type="Proteomes" id="UP000192596"/>
    </source>
</evidence>
<evidence type="ECO:0000313" key="2">
    <source>
        <dbReference type="EMBL" id="OQO02183.1"/>
    </source>
</evidence>
<dbReference type="AlphaFoldDB" id="A0A1V8SSQ5"/>
<reference evidence="3" key="1">
    <citation type="submission" date="2017-03" db="EMBL/GenBank/DDBJ databases">
        <title>Genomes of endolithic fungi from Antarctica.</title>
        <authorList>
            <person name="Coleine C."/>
            <person name="Masonjones S."/>
            <person name="Stajich J.E."/>
        </authorList>
    </citation>
    <scope>NUCLEOTIDE SEQUENCE [LARGE SCALE GENOMIC DNA]</scope>
    <source>
        <strain evidence="3">CCFEE 5527</strain>
    </source>
</reference>
<comment type="caution">
    <text evidence="2">The sequence shown here is derived from an EMBL/GenBank/DDBJ whole genome shotgun (WGS) entry which is preliminary data.</text>
</comment>
<dbReference type="PANTHER" id="PTHR42085:SF2">
    <property type="entry name" value="F-BOX DOMAIN-CONTAINING PROTEIN"/>
    <property type="match status" value="1"/>
</dbReference>
<keyword evidence="3" id="KW-1185">Reference proteome</keyword>
<accession>A0A1V8SSQ5</accession>
<proteinExistence type="predicted"/>
<protein>
    <recommendedName>
        <fullName evidence="1">DUF7730 domain-containing protein</fullName>
    </recommendedName>
</protein>
<dbReference type="Pfam" id="PF24864">
    <property type="entry name" value="DUF7730"/>
    <property type="match status" value="1"/>
</dbReference>
<sequence>MAASTITPCIFTDRIPPEIRKMIFDHVLIRPEPFKFYRVFSPIQRVDGKRKGRWIAGKDTLGTKYAGLAYSRRAQAWVPKKPRHTALLQTCSTFHAEAVEVFYGSNSFVFSTSTEAMRVVESFGHAKASIRKIFIWDYVRLILSHIFAITYHIQIRSINGHGFFEHWHPNSVPSHRPHSARDSRPKTRLPYIKDGHIQFRRIFPNSSRNGGKAKCVISTNTRDFRHPGQIYDPQSKRWVKAPCFTGILRTCKLFAGEASVLYGSNSFVLHKVVNAQEFLDGIGSSKRFIRHLAIEKYWTPARSTFWQDISLLVNLRSLKIEHLWLERAAKRSWPTLKHRVLPLLKALRASYQQQGLPLDPVKTLCIGWEAPSWYNTGLCICGVGENCGTTCTWTPYRLAAAAGRASLVKGVEDRLRQALADEE</sequence>
<dbReference type="PANTHER" id="PTHR42085">
    <property type="entry name" value="F-BOX DOMAIN-CONTAINING PROTEIN"/>
    <property type="match status" value="1"/>
</dbReference>
<name>A0A1V8SSQ5_9PEZI</name>
<evidence type="ECO:0000259" key="1">
    <source>
        <dbReference type="Pfam" id="PF24864"/>
    </source>
</evidence>
<feature type="domain" description="DUF7730" evidence="1">
    <location>
        <begin position="9"/>
        <end position="133"/>
    </location>
</feature>
<dbReference type="InterPro" id="IPR056632">
    <property type="entry name" value="DUF7730"/>
</dbReference>